<proteinExistence type="predicted"/>
<dbReference type="EMBL" id="NBTZ01000022">
    <property type="protein sequence ID" value="OTP78654.1"/>
    <property type="molecule type" value="Genomic_DNA"/>
</dbReference>
<reference evidence="1 2" key="1">
    <citation type="submission" date="2017-03" db="EMBL/GenBank/DDBJ databases">
        <title>Genome analysis of strain PAMC 26577.</title>
        <authorList>
            <person name="Oh H.-M."/>
            <person name="Yang J.-A."/>
        </authorList>
    </citation>
    <scope>NUCLEOTIDE SEQUENCE [LARGE SCALE GENOMIC DNA]</scope>
    <source>
        <strain evidence="1 2">PAMC 26577</strain>
    </source>
</reference>
<evidence type="ECO:0000313" key="2">
    <source>
        <dbReference type="Proteomes" id="UP000195221"/>
    </source>
</evidence>
<accession>A0A242N5F6</accession>
<dbReference type="Proteomes" id="UP000195221">
    <property type="component" value="Unassembled WGS sequence"/>
</dbReference>
<protein>
    <submittedName>
        <fullName evidence="1">Uncharacterized protein</fullName>
    </submittedName>
</protein>
<comment type="caution">
    <text evidence="1">The sequence shown here is derived from an EMBL/GenBank/DDBJ whole genome shotgun (WGS) entry which is preliminary data.</text>
</comment>
<sequence length="42" mass="4801">MSDMRIDRELADAKRHPILPVHQKACRRIVLGVAANFLCVKK</sequence>
<name>A0A242N5F6_CABSO</name>
<gene>
    <name evidence="1" type="ORF">PAMC26577_03445</name>
</gene>
<organism evidence="1 2">
    <name type="scientific">Caballeronia sordidicola</name>
    <name type="common">Burkholderia sordidicola</name>
    <dbReference type="NCBI Taxonomy" id="196367"/>
    <lineage>
        <taxon>Bacteria</taxon>
        <taxon>Pseudomonadati</taxon>
        <taxon>Pseudomonadota</taxon>
        <taxon>Betaproteobacteria</taxon>
        <taxon>Burkholderiales</taxon>
        <taxon>Burkholderiaceae</taxon>
        <taxon>Caballeronia</taxon>
    </lineage>
</organism>
<dbReference type="AlphaFoldDB" id="A0A242N5F6"/>
<evidence type="ECO:0000313" key="1">
    <source>
        <dbReference type="EMBL" id="OTP78654.1"/>
    </source>
</evidence>